<reference evidence="7 9" key="1">
    <citation type="journal article" date="2011" name="Science">
        <title>Comparative functional genomics of the fission yeasts.</title>
        <authorList>
            <person name="Rhind N."/>
            <person name="Chen Z."/>
            <person name="Yassour M."/>
            <person name="Thompson D.A."/>
            <person name="Haas B.J."/>
            <person name="Habib N."/>
            <person name="Wapinski I."/>
            <person name="Roy S."/>
            <person name="Lin M.F."/>
            <person name="Heiman D.I."/>
            <person name="Young S.K."/>
            <person name="Furuya K."/>
            <person name="Guo Y."/>
            <person name="Pidoux A."/>
            <person name="Chen H.M."/>
            <person name="Robbertse B."/>
            <person name="Goldberg J.M."/>
            <person name="Aoki K."/>
            <person name="Bayne E.H."/>
            <person name="Berlin A.M."/>
            <person name="Desjardins C.A."/>
            <person name="Dobbs E."/>
            <person name="Dukaj L."/>
            <person name="Fan L."/>
            <person name="FitzGerald M.G."/>
            <person name="French C."/>
            <person name="Gujja S."/>
            <person name="Hansen K."/>
            <person name="Keifenheim D."/>
            <person name="Levin J.Z."/>
            <person name="Mosher R.A."/>
            <person name="Mueller C.A."/>
            <person name="Pfiffner J."/>
            <person name="Priest M."/>
            <person name="Russ C."/>
            <person name="Smialowska A."/>
            <person name="Swoboda P."/>
            <person name="Sykes S.M."/>
            <person name="Vaughn M."/>
            <person name="Vengrova S."/>
            <person name="Yoder R."/>
            <person name="Zeng Q."/>
            <person name="Allshire R."/>
            <person name="Baulcombe D."/>
            <person name="Birren B.W."/>
            <person name="Brown W."/>
            <person name="Ekwall K."/>
            <person name="Kellis M."/>
            <person name="Leatherwood J."/>
            <person name="Levin H."/>
            <person name="Margalit H."/>
            <person name="Martienssen R."/>
            <person name="Nieduszynski C.A."/>
            <person name="Spatafora J.W."/>
            <person name="Friedman N."/>
            <person name="Dalgaard J.Z."/>
            <person name="Baumann P."/>
            <person name="Niki H."/>
            <person name="Regev A."/>
            <person name="Nusbaum C."/>
        </authorList>
    </citation>
    <scope>NUCLEOTIDE SEQUENCE [LARGE SCALE GENOMIC DNA]</scope>
    <source>
        <strain evidence="9">yFS275 / FY16936</strain>
    </source>
</reference>
<sequence>MSDRPPVNSEGQGTPPPSDQSSQQQDGQQGATAGTPAGPLTFSFQTVLIILNGEGDGRPEDGFFPSFHPPIKRVAKETWDSFEKVAPEDLEDKTCPICYDEMGTGAEDGENAIRMPCNHVFGDKCLKQWLDTHDTCPLCRQTVPSESVQGSPAPMVILIPHRREEEHVNVADGAAADANAAAGQGESLFTAPPPTLTFPPTGEVPQGAAAAATDGAAPTGNTDAEGDAQRPRSVLRFIFASPLQPTVTGGAGLLPLAFANQTPVAGNEQQTEQGVGAEGGQPQQHPNPLDTMLDFVSLLNNRGNAGQDGETNAAAAAAAPQETAAPTDSNEQPQTAMSNESPAVPRFTATTHIRLPLFPGTGTFPQMERPLNADAPMAEANTAAAPGNGAATETAANAQTPANPSPVEFIHIRFLPIPHPAAENETNSPTTAGAATGAETVETVNESNTSSSSSSESASSTQNPTTNGSAAAPEANPAQQQTAAGHTAATVGDWTRFLFSRILPSPVPSAFSRPATAQPAPTILPQPSMRIVFPRMLPSMHSPVDAAASAAAQNAVSAAAGQPNTTTQSSPSQSVDGQQSPAPASANEQRPATQPLPPHSVLTPIISQAIRVALRQFQLRNALRAAEERVAQIAQQTRASSTSTNAPSPDVPTASAASGMQLDTSPPAAATTVAAPVPVIAQPQAPAAPVAQVEAQAHVVSGLEETADSPAVSLQSRSTVPSQDSVPQSAVSSRSATPSQRRSTRHHPYARSSSTHVRCQLMDRGACNPNDEVVRFQCGHYVHRGCLSSANPSSNETDMDEDVTQCPDCRSSPTNH</sequence>
<dbReference type="InterPro" id="IPR013083">
    <property type="entry name" value="Znf_RING/FYVE/PHD"/>
</dbReference>
<feature type="compositionally biased region" description="Polar residues" evidence="5">
    <location>
        <begin position="712"/>
        <end position="741"/>
    </location>
</feature>
<feature type="region of interest" description="Disordered" evidence="5">
    <location>
        <begin position="789"/>
        <end position="816"/>
    </location>
</feature>
<feature type="compositionally biased region" description="Low complexity" evidence="5">
    <location>
        <begin position="19"/>
        <end position="39"/>
    </location>
</feature>
<dbReference type="PANTHER" id="PTHR45969">
    <property type="entry name" value="RING ZINC FINGER PROTEIN-RELATED"/>
    <property type="match status" value="1"/>
</dbReference>
<keyword evidence="3" id="KW-0862">Zinc</keyword>
<evidence type="ECO:0000313" key="7">
    <source>
        <dbReference type="EMBL" id="EEB05538.1"/>
    </source>
</evidence>
<dbReference type="VEuPathDB" id="FungiDB:SJAG_00552"/>
<feature type="compositionally biased region" description="Polar residues" evidence="5">
    <location>
        <begin position="575"/>
        <end position="592"/>
    </location>
</feature>
<dbReference type="InterPro" id="IPR001841">
    <property type="entry name" value="Znf_RING"/>
</dbReference>
<feature type="compositionally biased region" description="Low complexity" evidence="5">
    <location>
        <begin position="470"/>
        <end position="487"/>
    </location>
</feature>
<proteinExistence type="predicted"/>
<feature type="region of interest" description="Disordered" evidence="5">
    <location>
        <begin position="440"/>
        <end position="487"/>
    </location>
</feature>
<evidence type="ECO:0000256" key="4">
    <source>
        <dbReference type="PROSITE-ProRule" id="PRU00175"/>
    </source>
</evidence>
<evidence type="ECO:0000259" key="6">
    <source>
        <dbReference type="PROSITE" id="PS50089"/>
    </source>
</evidence>
<keyword evidence="2 4" id="KW-0863">Zinc-finger</keyword>
<dbReference type="SUPFAM" id="SSF57850">
    <property type="entry name" value="RING/U-box"/>
    <property type="match status" value="2"/>
</dbReference>
<dbReference type="Gene3D" id="3.30.40.10">
    <property type="entry name" value="Zinc/RING finger domain, C3HC4 (zinc finger)"/>
    <property type="match status" value="1"/>
</dbReference>
<dbReference type="PANTHER" id="PTHR45969:SF69">
    <property type="entry name" value="FINGER DOMAIN PROTEIN, PUTATIVE (AFU_ORTHOLOGUE AFUA_3G12190)-RELATED"/>
    <property type="match status" value="1"/>
</dbReference>
<dbReference type="RefSeq" id="XP_002171831.1">
    <property type="nucleotide sequence ID" value="XM_002171795.2"/>
</dbReference>
<feature type="compositionally biased region" description="Low complexity" evidence="5">
    <location>
        <begin position="555"/>
        <end position="574"/>
    </location>
</feature>
<dbReference type="JaponicusDB" id="SJAG_00552">
    <property type="gene designation" value="san1"/>
</dbReference>
<feature type="domain" description="RING-type" evidence="6">
    <location>
        <begin position="95"/>
        <end position="140"/>
    </location>
</feature>
<feature type="compositionally biased region" description="Low complexity" evidence="5">
    <location>
        <begin position="383"/>
        <end position="402"/>
    </location>
</feature>
<dbReference type="SMART" id="SM00184">
    <property type="entry name" value="RING"/>
    <property type="match status" value="2"/>
</dbReference>
<dbReference type="OMA" id="RKEVPHE"/>
<organism evidence="7 9">
    <name type="scientific">Schizosaccharomyces japonicus (strain yFS275 / FY16936)</name>
    <name type="common">Fission yeast</name>
    <dbReference type="NCBI Taxonomy" id="402676"/>
    <lineage>
        <taxon>Eukaryota</taxon>
        <taxon>Fungi</taxon>
        <taxon>Dikarya</taxon>
        <taxon>Ascomycota</taxon>
        <taxon>Taphrinomycotina</taxon>
        <taxon>Schizosaccharomycetes</taxon>
        <taxon>Schizosaccharomycetales</taxon>
        <taxon>Schizosaccharomycetaceae</taxon>
        <taxon>Schizosaccharomyces</taxon>
    </lineage>
</organism>
<accession>B6JVY7</accession>
<gene>
    <name evidence="8" type="primary">san1</name>
    <name evidence="7" type="ORF">SJAG_00552</name>
</gene>
<evidence type="ECO:0000256" key="5">
    <source>
        <dbReference type="SAM" id="MobiDB-lite"/>
    </source>
</evidence>
<protein>
    <submittedName>
        <fullName evidence="7">Sir antagonist</fullName>
    </submittedName>
</protein>
<keyword evidence="9" id="KW-1185">Reference proteome</keyword>
<feature type="compositionally biased region" description="Low complexity" evidence="5">
    <location>
        <begin position="207"/>
        <end position="223"/>
    </location>
</feature>
<dbReference type="GeneID" id="7051250"/>
<name>B6JVY7_SCHJY</name>
<feature type="region of interest" description="Disordered" evidence="5">
    <location>
        <begin position="1"/>
        <end position="39"/>
    </location>
</feature>
<feature type="region of interest" description="Disordered" evidence="5">
    <location>
        <begin position="555"/>
        <end position="600"/>
    </location>
</feature>
<evidence type="ECO:0000313" key="9">
    <source>
        <dbReference type="Proteomes" id="UP000001744"/>
    </source>
</evidence>
<dbReference type="InterPro" id="IPR011016">
    <property type="entry name" value="Znf_RING-CH"/>
</dbReference>
<dbReference type="HOGENOM" id="CLU_346177_0_0_1"/>
<feature type="region of interest" description="Disordered" evidence="5">
    <location>
        <begin position="383"/>
        <end position="404"/>
    </location>
</feature>
<dbReference type="AlphaFoldDB" id="B6JVY7"/>
<feature type="region of interest" description="Disordered" evidence="5">
    <location>
        <begin position="264"/>
        <end position="341"/>
    </location>
</feature>
<dbReference type="eggNOG" id="KOG0800">
    <property type="taxonomic scope" value="Eukaryota"/>
</dbReference>
<feature type="compositionally biased region" description="Polar residues" evidence="5">
    <location>
        <begin position="264"/>
        <end position="273"/>
    </location>
</feature>
<evidence type="ECO:0000256" key="1">
    <source>
        <dbReference type="ARBA" id="ARBA00022723"/>
    </source>
</evidence>
<dbReference type="GO" id="GO:0008270">
    <property type="term" value="F:zinc ion binding"/>
    <property type="evidence" value="ECO:0007669"/>
    <property type="project" value="UniProtKB-KW"/>
</dbReference>
<dbReference type="STRING" id="402676.B6JVY7"/>
<dbReference type="Proteomes" id="UP000001744">
    <property type="component" value="Unassembled WGS sequence"/>
</dbReference>
<feature type="region of interest" description="Disordered" evidence="5">
    <location>
        <begin position="634"/>
        <end position="665"/>
    </location>
</feature>
<feature type="compositionally biased region" description="Low complexity" evidence="5">
    <location>
        <begin position="440"/>
        <end position="461"/>
    </location>
</feature>
<evidence type="ECO:0000313" key="8">
    <source>
        <dbReference type="JaponicusDB" id="SJAG_00552"/>
    </source>
</evidence>
<feature type="region of interest" description="Disordered" evidence="5">
    <location>
        <begin position="708"/>
        <end position="756"/>
    </location>
</feature>
<feature type="compositionally biased region" description="Polar residues" evidence="5">
    <location>
        <begin position="329"/>
        <end position="341"/>
    </location>
</feature>
<feature type="compositionally biased region" description="Low complexity" evidence="5">
    <location>
        <begin position="305"/>
        <end position="328"/>
    </location>
</feature>
<dbReference type="Pfam" id="PF13639">
    <property type="entry name" value="zf-RING_2"/>
    <property type="match status" value="1"/>
</dbReference>
<dbReference type="OrthoDB" id="8062037at2759"/>
<keyword evidence="1" id="KW-0479">Metal-binding</keyword>
<feature type="compositionally biased region" description="Polar residues" evidence="5">
    <location>
        <begin position="655"/>
        <end position="664"/>
    </location>
</feature>
<dbReference type="EMBL" id="KE651166">
    <property type="protein sequence ID" value="EEB05538.1"/>
    <property type="molecule type" value="Genomic_DNA"/>
</dbReference>
<feature type="region of interest" description="Disordered" evidence="5">
    <location>
        <begin position="200"/>
        <end position="229"/>
    </location>
</feature>
<dbReference type="PROSITE" id="PS50089">
    <property type="entry name" value="ZF_RING_2"/>
    <property type="match status" value="1"/>
</dbReference>
<evidence type="ECO:0000256" key="3">
    <source>
        <dbReference type="ARBA" id="ARBA00022833"/>
    </source>
</evidence>
<evidence type="ECO:0000256" key="2">
    <source>
        <dbReference type="ARBA" id="ARBA00022771"/>
    </source>
</evidence>
<feature type="compositionally biased region" description="Polar residues" evidence="5">
    <location>
        <begin position="634"/>
        <end position="647"/>
    </location>
</feature>
<dbReference type="SMART" id="SM00744">
    <property type="entry name" value="RINGv"/>
    <property type="match status" value="1"/>
</dbReference>